<feature type="domain" description="DUF2062" evidence="2">
    <location>
        <begin position="24"/>
        <end position="172"/>
    </location>
</feature>
<name>A0A1H7ZVJ6_9SPHN</name>
<dbReference type="PANTHER" id="PTHR40547">
    <property type="entry name" value="SLL0298 PROTEIN"/>
    <property type="match status" value="1"/>
</dbReference>
<dbReference type="Proteomes" id="UP000199206">
    <property type="component" value="Unassembled WGS sequence"/>
</dbReference>
<proteinExistence type="predicted"/>
<reference evidence="4" key="1">
    <citation type="submission" date="2016-10" db="EMBL/GenBank/DDBJ databases">
        <authorList>
            <person name="Varghese N."/>
            <person name="Submissions S."/>
        </authorList>
    </citation>
    <scope>NUCLEOTIDE SEQUENCE [LARGE SCALE GENOMIC DNA]</scope>
    <source>
        <strain evidence="4">S6-262</strain>
    </source>
</reference>
<feature type="transmembrane region" description="Helical" evidence="1">
    <location>
        <begin position="141"/>
        <end position="163"/>
    </location>
</feature>
<dbReference type="PANTHER" id="PTHR40547:SF1">
    <property type="entry name" value="SLL0298 PROTEIN"/>
    <property type="match status" value="1"/>
</dbReference>
<gene>
    <name evidence="3" type="ORF">SAMN05192583_0847</name>
</gene>
<evidence type="ECO:0000259" key="2">
    <source>
        <dbReference type="Pfam" id="PF09835"/>
    </source>
</evidence>
<feature type="transmembrane region" description="Helical" evidence="1">
    <location>
        <begin position="48"/>
        <end position="71"/>
    </location>
</feature>
<keyword evidence="1" id="KW-0472">Membrane</keyword>
<dbReference type="InterPro" id="IPR018639">
    <property type="entry name" value="DUF2062"/>
</dbReference>
<dbReference type="Pfam" id="PF09835">
    <property type="entry name" value="DUF2062"/>
    <property type="match status" value="1"/>
</dbReference>
<keyword evidence="1" id="KW-0812">Transmembrane</keyword>
<dbReference type="OrthoDB" id="7390525at2"/>
<protein>
    <recommendedName>
        <fullName evidence="2">DUF2062 domain-containing protein</fullName>
    </recommendedName>
</protein>
<dbReference type="AlphaFoldDB" id="A0A1H7ZVJ6"/>
<evidence type="ECO:0000313" key="3">
    <source>
        <dbReference type="EMBL" id="SEM61774.1"/>
    </source>
</evidence>
<dbReference type="EMBL" id="FOCF01000001">
    <property type="protein sequence ID" value="SEM61774.1"/>
    <property type="molecule type" value="Genomic_DNA"/>
</dbReference>
<evidence type="ECO:0000256" key="1">
    <source>
        <dbReference type="SAM" id="Phobius"/>
    </source>
</evidence>
<accession>A0A1H7ZVJ6</accession>
<dbReference type="STRING" id="1166340.SAMN05192583_0847"/>
<keyword evidence="1" id="KW-1133">Transmembrane helix</keyword>
<sequence>MGRIGLWVRGHVPTRESMERSRLLRPIAHRVLQPSLWRFTRRSVPRGVALGVVMGVLFPFAHMPLAAALALPVRANVPTAVGSTLVNNPLTIGPLLWTAYRIGRWVLRLDSSVPGHPVAANVQAHAGWLHWLVAQGGPATVVGLIILAAAMATLGYGIAALAWRIRVARKWRNRGHFRSV</sequence>
<keyword evidence="4" id="KW-1185">Reference proteome</keyword>
<organism evidence="3 4">
    <name type="scientific">Sphingomonas gellani</name>
    <dbReference type="NCBI Taxonomy" id="1166340"/>
    <lineage>
        <taxon>Bacteria</taxon>
        <taxon>Pseudomonadati</taxon>
        <taxon>Pseudomonadota</taxon>
        <taxon>Alphaproteobacteria</taxon>
        <taxon>Sphingomonadales</taxon>
        <taxon>Sphingomonadaceae</taxon>
        <taxon>Sphingomonas</taxon>
    </lineage>
</organism>
<evidence type="ECO:0000313" key="4">
    <source>
        <dbReference type="Proteomes" id="UP000199206"/>
    </source>
</evidence>